<dbReference type="InterPro" id="IPR058480">
    <property type="entry name" value="DUF8167_N"/>
</dbReference>
<evidence type="ECO:0000256" key="1">
    <source>
        <dbReference type="SAM" id="MobiDB-lite"/>
    </source>
</evidence>
<feature type="region of interest" description="Disordered" evidence="1">
    <location>
        <begin position="251"/>
        <end position="296"/>
    </location>
</feature>
<reference evidence="4" key="2">
    <citation type="submission" date="2020-09" db="EMBL/GenBank/DDBJ databases">
        <authorList>
            <person name="Sun Q."/>
            <person name="Ohkuma M."/>
        </authorList>
    </citation>
    <scope>NUCLEOTIDE SEQUENCE</scope>
    <source>
        <strain evidence="4">JCM 19596</strain>
    </source>
</reference>
<feature type="transmembrane region" description="Helical" evidence="2">
    <location>
        <begin position="77"/>
        <end position="95"/>
    </location>
</feature>
<organism evidence="4 5">
    <name type="scientific">Halocalculus aciditolerans</name>
    <dbReference type="NCBI Taxonomy" id="1383812"/>
    <lineage>
        <taxon>Archaea</taxon>
        <taxon>Methanobacteriati</taxon>
        <taxon>Methanobacteriota</taxon>
        <taxon>Stenosarchaea group</taxon>
        <taxon>Halobacteria</taxon>
        <taxon>Halobacteriales</taxon>
        <taxon>Halobacteriaceae</taxon>
        <taxon>Halocalculus</taxon>
    </lineage>
</organism>
<dbReference type="Pfam" id="PF26502">
    <property type="entry name" value="DUF8167_2nd"/>
    <property type="match status" value="1"/>
</dbReference>
<protein>
    <recommendedName>
        <fullName evidence="3">RCK C-terminal domain-containing protein</fullName>
    </recommendedName>
</protein>
<feature type="compositionally biased region" description="Basic and acidic residues" evidence="1">
    <location>
        <begin position="257"/>
        <end position="267"/>
    </location>
</feature>
<dbReference type="Pfam" id="PF02080">
    <property type="entry name" value="TrkA_C"/>
    <property type="match status" value="1"/>
</dbReference>
<dbReference type="Pfam" id="PF26501">
    <property type="entry name" value="DUF8167"/>
    <property type="match status" value="1"/>
</dbReference>
<dbReference type="GO" id="GO:0006813">
    <property type="term" value="P:potassium ion transport"/>
    <property type="evidence" value="ECO:0007669"/>
    <property type="project" value="InterPro"/>
</dbReference>
<gene>
    <name evidence="4" type="ORF">GCM10009039_07320</name>
</gene>
<feature type="transmembrane region" description="Helical" evidence="2">
    <location>
        <begin position="12"/>
        <end position="35"/>
    </location>
</feature>
<name>A0A830F3I9_9EURY</name>
<dbReference type="SUPFAM" id="SSF116726">
    <property type="entry name" value="TrkA C-terminal domain-like"/>
    <property type="match status" value="1"/>
</dbReference>
<dbReference type="Pfam" id="PF26503">
    <property type="entry name" value="DUF8167_3rd"/>
    <property type="match status" value="1"/>
</dbReference>
<dbReference type="RefSeq" id="WP_229773904.1">
    <property type="nucleotide sequence ID" value="NZ_BMPG01000001.1"/>
</dbReference>
<comment type="caution">
    <text evidence="4">The sequence shown here is derived from an EMBL/GenBank/DDBJ whole genome shotgun (WGS) entry which is preliminary data.</text>
</comment>
<dbReference type="Gene3D" id="3.30.70.1450">
    <property type="entry name" value="Regulator of K+ conductance, C-terminal domain"/>
    <property type="match status" value="1"/>
</dbReference>
<feature type="domain" description="RCK C-terminal" evidence="3">
    <location>
        <begin position="330"/>
        <end position="414"/>
    </location>
</feature>
<evidence type="ECO:0000256" key="2">
    <source>
        <dbReference type="SAM" id="Phobius"/>
    </source>
</evidence>
<dbReference type="AlphaFoldDB" id="A0A830F3I9"/>
<dbReference type="GO" id="GO:0008324">
    <property type="term" value="F:monoatomic cation transmembrane transporter activity"/>
    <property type="evidence" value="ECO:0007669"/>
    <property type="project" value="InterPro"/>
</dbReference>
<dbReference type="PROSITE" id="PS51202">
    <property type="entry name" value="RCK_C"/>
    <property type="match status" value="1"/>
</dbReference>
<accession>A0A830F3I9</accession>
<reference evidence="4" key="1">
    <citation type="journal article" date="2014" name="Int. J. Syst. Evol. Microbiol.">
        <title>Complete genome sequence of Corynebacterium casei LMG S-19264T (=DSM 44701T), isolated from a smear-ripened cheese.</title>
        <authorList>
            <consortium name="US DOE Joint Genome Institute (JGI-PGF)"/>
            <person name="Walter F."/>
            <person name="Albersmeier A."/>
            <person name="Kalinowski J."/>
            <person name="Ruckert C."/>
        </authorList>
    </citation>
    <scope>NUCLEOTIDE SEQUENCE</scope>
    <source>
        <strain evidence="4">JCM 19596</strain>
    </source>
</reference>
<evidence type="ECO:0000313" key="5">
    <source>
        <dbReference type="Proteomes" id="UP000607197"/>
    </source>
</evidence>
<dbReference type="Proteomes" id="UP000607197">
    <property type="component" value="Unassembled WGS sequence"/>
</dbReference>
<dbReference type="EMBL" id="BMPG01000001">
    <property type="protein sequence ID" value="GGL51568.1"/>
    <property type="molecule type" value="Genomic_DNA"/>
</dbReference>
<evidence type="ECO:0000259" key="3">
    <source>
        <dbReference type="PROSITE" id="PS51202"/>
    </source>
</evidence>
<sequence length="414" mass="43590">MAIEFPGIQLLQGVYLGLLAGIIPALVAFGFGFGFKYVTGLSIPGFGVVVLALAIAGVNGGLLAYNDPTLLTQPNAAMLLTAVTVVLMLSFYAHGQGDKLGGTLPKHLSLRGLRDRRFSGDVVEFVGGLREVRVSIVGNVGDMEGYPQMSEDVRSRIREAEWTFPADLPLTEVERRFEDRLRSDFDLADAHVTIDERARATVVAAPPMSGVSRRVPRDRRAVSINALVPTGVARGDEVTVLLDEPISGTVVSAKSGGKAEKPEKGEGENANPGAVTDGGTEAKTPPPTAPTTTGGRGRVTVAVARADADRLLAAVDAPVVVRSRGTRREFELVSLLRRSGQRIRRLTLAADGPLADTTIGEVNVHDTYGVAVLAVRHDGSWVVAPRGSAALAAGDDVFVAGSRDALNAFEEAVA</sequence>
<keyword evidence="2" id="KW-0472">Membrane</keyword>
<proteinExistence type="predicted"/>
<dbReference type="InterPro" id="IPR006037">
    <property type="entry name" value="RCK_C"/>
</dbReference>
<keyword evidence="5" id="KW-1185">Reference proteome</keyword>
<evidence type="ECO:0000313" key="4">
    <source>
        <dbReference type="EMBL" id="GGL51568.1"/>
    </source>
</evidence>
<dbReference type="InterPro" id="IPR036721">
    <property type="entry name" value="RCK_C_sf"/>
</dbReference>
<keyword evidence="2" id="KW-1133">Transmembrane helix</keyword>
<keyword evidence="2" id="KW-0812">Transmembrane</keyword>
<dbReference type="InterPro" id="IPR058603">
    <property type="entry name" value="DUF8167_2nd"/>
</dbReference>
<feature type="transmembrane region" description="Helical" evidence="2">
    <location>
        <begin position="41"/>
        <end position="65"/>
    </location>
</feature>
<dbReference type="InterPro" id="IPR058604">
    <property type="entry name" value="DUF8167_3rd"/>
</dbReference>